<dbReference type="RefSeq" id="WP_204657643.1">
    <property type="nucleotide sequence ID" value="NZ_CP056775.1"/>
</dbReference>
<sequence>MKAVVLTRIALSFFLAASPVMLTSAWAQADKSEKKAQVRIQVSEDQDGKTKNIDKTYEVGSMSDKERDAFIDKVLDSLGVEKNKKQRISITFDDGDRQFSQRKKKTIMDHRDDRDVLAFNYEWDDDLAKTFSYNADKFRQQYRNFERDFTPKAKIFMKDMENFGDKMAESWEKDAMKPASVRALSIYPNNPDNGVLNVRFSVPAKGDVTISVTDVKGKEVGKREIKDFSGEFVGQVELKKNIKGTVFVSVVQNEDGTVKRVVIP</sequence>
<dbReference type="InterPro" id="IPR026444">
    <property type="entry name" value="Secre_tail"/>
</dbReference>
<evidence type="ECO:0000313" key="4">
    <source>
        <dbReference type="Proteomes" id="UP000612680"/>
    </source>
</evidence>
<organism evidence="3 4">
    <name type="scientific">Dyadobacter sandarakinus</name>
    <dbReference type="NCBI Taxonomy" id="2747268"/>
    <lineage>
        <taxon>Bacteria</taxon>
        <taxon>Pseudomonadati</taxon>
        <taxon>Bacteroidota</taxon>
        <taxon>Cytophagia</taxon>
        <taxon>Cytophagales</taxon>
        <taxon>Spirosomataceae</taxon>
        <taxon>Dyadobacter</taxon>
    </lineage>
</organism>
<name>A0ABX7IBQ5_9BACT</name>
<keyword evidence="4" id="KW-1185">Reference proteome</keyword>
<keyword evidence="1" id="KW-0732">Signal</keyword>
<dbReference type="EMBL" id="CP056775">
    <property type="protein sequence ID" value="QRR02568.1"/>
    <property type="molecule type" value="Genomic_DNA"/>
</dbReference>
<proteinExistence type="predicted"/>
<dbReference type="Pfam" id="PF18962">
    <property type="entry name" value="Por_Secre_tail"/>
    <property type="match status" value="1"/>
</dbReference>
<accession>A0ABX7IBQ5</accession>
<feature type="domain" description="Secretion system C-terminal sorting" evidence="2">
    <location>
        <begin position="186"/>
        <end position="263"/>
    </location>
</feature>
<protein>
    <submittedName>
        <fullName evidence="3">T9SS type A sorting domain-containing protein</fullName>
    </submittedName>
</protein>
<reference evidence="3 4" key="1">
    <citation type="submission" date="2020-06" db="EMBL/GenBank/DDBJ databases">
        <title>Dyadobacter sandarakinus sp. nov., isolated from the soil of the Arctic Yellow River Station.</title>
        <authorList>
            <person name="Zhang Y."/>
            <person name="Peng F."/>
        </authorList>
    </citation>
    <scope>NUCLEOTIDE SEQUENCE [LARGE SCALE GENOMIC DNA]</scope>
    <source>
        <strain evidence="3 4">Q3-56</strain>
    </source>
</reference>
<evidence type="ECO:0000313" key="3">
    <source>
        <dbReference type="EMBL" id="QRR02568.1"/>
    </source>
</evidence>
<evidence type="ECO:0000256" key="1">
    <source>
        <dbReference type="SAM" id="SignalP"/>
    </source>
</evidence>
<feature type="chain" id="PRO_5045304672" evidence="1">
    <location>
        <begin position="30"/>
        <end position="264"/>
    </location>
</feature>
<feature type="signal peptide" evidence="1">
    <location>
        <begin position="1"/>
        <end position="29"/>
    </location>
</feature>
<evidence type="ECO:0000259" key="2">
    <source>
        <dbReference type="Pfam" id="PF18962"/>
    </source>
</evidence>
<gene>
    <name evidence="3" type="ORF">HWI92_17460</name>
</gene>
<dbReference type="Proteomes" id="UP000612680">
    <property type="component" value="Chromosome"/>
</dbReference>